<evidence type="ECO:0000313" key="2">
    <source>
        <dbReference type="Proteomes" id="UP000827549"/>
    </source>
</evidence>
<keyword evidence="2" id="KW-1185">Reference proteome</keyword>
<evidence type="ECO:0000313" key="1">
    <source>
        <dbReference type="EMBL" id="WOO80993.1"/>
    </source>
</evidence>
<dbReference type="SUPFAM" id="SSF51735">
    <property type="entry name" value="NAD(P)-binding Rossmann-fold domains"/>
    <property type="match status" value="1"/>
</dbReference>
<evidence type="ECO:0008006" key="3">
    <source>
        <dbReference type="Google" id="ProtNLM"/>
    </source>
</evidence>
<dbReference type="InterPro" id="IPR050177">
    <property type="entry name" value="Lipid_A_modif_metabolic_enz"/>
</dbReference>
<dbReference type="PANTHER" id="PTHR43245">
    <property type="entry name" value="BIFUNCTIONAL POLYMYXIN RESISTANCE PROTEIN ARNA"/>
    <property type="match status" value="1"/>
</dbReference>
<gene>
    <name evidence="1" type="ORF">LOC62_03G004522</name>
</gene>
<protein>
    <recommendedName>
        <fullName evidence="3">NAD-dependent epimerase/dehydratase domain-containing protein</fullName>
    </recommendedName>
</protein>
<dbReference type="Proteomes" id="UP000827549">
    <property type="component" value="Chromosome 3"/>
</dbReference>
<sequence length="454" mass="50340">MAPPKPDTQSVVLILGGTTTVARALATYLLEGDEPRAQFVRLADRFSVNPPTTYIDKPFLELLKDPAGRLEYRQVNLGNVERHAELFTPPLERAGAETGWTHFDLVFDLTGEMGFDKPELLFITNTYQLALSLATSASKLPPERQPSAYVRLQQPFYDMKSLAGAGHAESDKLKPDGVRGRWWHETLRGIAQIPHLNFGVVRSAAWYGPGVWDTEVVPRLVVGHVYSYLGEEMKFLYNADLRINTVHAVDIAQALYLTGLWLAATPRDQALKEAGAPLPFPFNPPPASAFSLNSHKRTSSFTDTWKTVKTVVPEGEQVTAPLFNVTDDEDSTQGSLAKAVAAVWGVNFGFLSSTVATLVQQFAKTDFNEMVEDVNEKHVEAWSQMLAKSDPPIESTPISPFLDAHAFRKMAIHLDGSKARRVLGYKPARPRVQVDELKTIAQGFQKDNIWPTLS</sequence>
<dbReference type="PANTHER" id="PTHR43245:SF11">
    <property type="entry name" value="LD23561P"/>
    <property type="match status" value="1"/>
</dbReference>
<reference evidence="1" key="1">
    <citation type="submission" date="2023-10" db="EMBL/GenBank/DDBJ databases">
        <authorList>
            <person name="Noh H."/>
        </authorList>
    </citation>
    <scope>NUCLEOTIDE SEQUENCE</scope>
    <source>
        <strain evidence="1">DUCC4014</strain>
    </source>
</reference>
<dbReference type="AlphaFoldDB" id="A0AAF0YCE8"/>
<dbReference type="GeneID" id="87807760"/>
<dbReference type="EMBL" id="CP086716">
    <property type="protein sequence ID" value="WOO80993.1"/>
    <property type="molecule type" value="Genomic_DNA"/>
</dbReference>
<accession>A0AAF0YCE8</accession>
<name>A0AAF0YCE8_9TREE</name>
<dbReference type="Gene3D" id="3.40.50.720">
    <property type="entry name" value="NAD(P)-binding Rossmann-like Domain"/>
    <property type="match status" value="1"/>
</dbReference>
<organism evidence="1 2">
    <name type="scientific">Vanrija pseudolonga</name>
    <dbReference type="NCBI Taxonomy" id="143232"/>
    <lineage>
        <taxon>Eukaryota</taxon>
        <taxon>Fungi</taxon>
        <taxon>Dikarya</taxon>
        <taxon>Basidiomycota</taxon>
        <taxon>Agaricomycotina</taxon>
        <taxon>Tremellomycetes</taxon>
        <taxon>Trichosporonales</taxon>
        <taxon>Trichosporonaceae</taxon>
        <taxon>Vanrija</taxon>
    </lineage>
</organism>
<dbReference type="InterPro" id="IPR036291">
    <property type="entry name" value="NAD(P)-bd_dom_sf"/>
</dbReference>
<dbReference type="RefSeq" id="XP_062627025.1">
    <property type="nucleotide sequence ID" value="XM_062771041.1"/>
</dbReference>
<proteinExistence type="predicted"/>